<evidence type="ECO:0000313" key="1">
    <source>
        <dbReference type="EMBL" id="KAJ0018013.1"/>
    </source>
</evidence>
<reference evidence="2" key="1">
    <citation type="journal article" date="2023" name="G3 (Bethesda)">
        <title>Genome assembly and association tests identify interacting loci associated with vigor, precocity, and sex in interspecific pistachio rootstocks.</title>
        <authorList>
            <person name="Palmer W."/>
            <person name="Jacygrad E."/>
            <person name="Sagayaradj S."/>
            <person name="Cavanaugh K."/>
            <person name="Han R."/>
            <person name="Bertier L."/>
            <person name="Beede B."/>
            <person name="Kafkas S."/>
            <person name="Golino D."/>
            <person name="Preece J."/>
            <person name="Michelmore R."/>
        </authorList>
    </citation>
    <scope>NUCLEOTIDE SEQUENCE [LARGE SCALE GENOMIC DNA]</scope>
</reference>
<proteinExistence type="predicted"/>
<keyword evidence="2" id="KW-1185">Reference proteome</keyword>
<protein>
    <submittedName>
        <fullName evidence="1">Uncharacterized protein</fullName>
    </submittedName>
</protein>
<evidence type="ECO:0000313" key="2">
    <source>
        <dbReference type="Proteomes" id="UP001163603"/>
    </source>
</evidence>
<dbReference type="EMBL" id="CM047747">
    <property type="protein sequence ID" value="KAJ0018013.1"/>
    <property type="molecule type" value="Genomic_DNA"/>
</dbReference>
<name>A0ACC0XKY1_9ROSI</name>
<dbReference type="Proteomes" id="UP001163603">
    <property type="component" value="Chromosome 12"/>
</dbReference>
<comment type="caution">
    <text evidence="1">The sequence shown here is derived from an EMBL/GenBank/DDBJ whole genome shotgun (WGS) entry which is preliminary data.</text>
</comment>
<sequence>MLEMAQAIDISNNNFSGNIPKMLKGCRNLFSLDVSGNKLSGEIPVEVFRGMDVLTSLNLSRNNLDGEIPEELANLKNLSSLDLSQNNLVGIIPESFANLSTLKTLNLSFNHLEGHIPETGIFRSINASDLQGNPALCGTKFFKSCSMRSSHQLSNKTKLILLVLGSVSILLVLVFVISILYRYTKKRKEERVKDPEPDLTSALTLKRFDRSELENATGSFGENNILGTSSLSTVYRGQLEDGQIIAVKRLNLHQLSAESDKLFYREAKTLRKLKHRNLVKVLGYAWESGKLKALVLEYMENGNLESIIHEAGVDKSRWTMSKRIDVFISIATALDYLHSGYDFPIVHCDLKPSNVLLDAEWEAHVSDFGTARMLGVHLQGESSISSSAFKGTIGYMAPEFAYMRKVTTKVDVFSFGIIVIEFLTKRRPTGLNEEDGMPISLCQLVEKAMAGRINGILRITDPTLAMNISEMQVQVLEELFKLALICTNPNPEDRPDTNEVLSYLMKLMKESQ</sequence>
<gene>
    <name evidence="1" type="ORF">Pint_10033</name>
</gene>
<accession>A0ACC0XKY1</accession>
<organism evidence="1 2">
    <name type="scientific">Pistacia integerrima</name>
    <dbReference type="NCBI Taxonomy" id="434235"/>
    <lineage>
        <taxon>Eukaryota</taxon>
        <taxon>Viridiplantae</taxon>
        <taxon>Streptophyta</taxon>
        <taxon>Embryophyta</taxon>
        <taxon>Tracheophyta</taxon>
        <taxon>Spermatophyta</taxon>
        <taxon>Magnoliopsida</taxon>
        <taxon>eudicotyledons</taxon>
        <taxon>Gunneridae</taxon>
        <taxon>Pentapetalae</taxon>
        <taxon>rosids</taxon>
        <taxon>malvids</taxon>
        <taxon>Sapindales</taxon>
        <taxon>Anacardiaceae</taxon>
        <taxon>Pistacia</taxon>
    </lineage>
</organism>